<comment type="caution">
    <text evidence="1">The sequence shown here is derived from an EMBL/GenBank/DDBJ whole genome shotgun (WGS) entry which is preliminary data.</text>
</comment>
<proteinExistence type="predicted"/>
<reference evidence="1" key="1">
    <citation type="submission" date="2013-04" db="EMBL/GenBank/DDBJ databases">
        <title>The genome sequencing project of 58 acetic acid bacteria.</title>
        <authorList>
            <person name="Okamoto-Kainuma A."/>
            <person name="Ishikawa M."/>
            <person name="Umino S."/>
            <person name="Koizumi Y."/>
            <person name="Shiwa Y."/>
            <person name="Yoshikawa H."/>
            <person name="Matsutani M."/>
            <person name="Matsushita K."/>
        </authorList>
    </citation>
    <scope>NUCLEOTIDE SEQUENCE</scope>
    <source>
        <strain evidence="1">NBRC 106556</strain>
    </source>
</reference>
<name>A0ABQ0QH57_9PROT</name>
<evidence type="ECO:0000313" key="1">
    <source>
        <dbReference type="EMBL" id="GBR44595.1"/>
    </source>
</evidence>
<dbReference type="Proteomes" id="UP001062443">
    <property type="component" value="Unassembled WGS sequence"/>
</dbReference>
<keyword evidence="2" id="KW-1185">Reference proteome</keyword>
<evidence type="ECO:0000313" key="2">
    <source>
        <dbReference type="Proteomes" id="UP001062443"/>
    </source>
</evidence>
<dbReference type="RefSeq" id="WP_068171544.1">
    <property type="nucleotide sequence ID" value="NZ_BAQB01000004.1"/>
</dbReference>
<gene>
    <name evidence="1" type="ORF">AA106556_0478</name>
</gene>
<accession>A0ABQ0QH57</accession>
<dbReference type="EMBL" id="BAQB01000004">
    <property type="protein sequence ID" value="GBR44595.1"/>
    <property type="molecule type" value="Genomic_DNA"/>
</dbReference>
<protein>
    <submittedName>
        <fullName evidence="1">Uncharacterized protein</fullName>
    </submittedName>
</protein>
<sequence>MVEPFVDLSGILNVIPTHYESWAAFLIIFCKLITVFTPPPEMNSWLYRVYKVISLLGLNVGWATNCIVDVKEKGEKNEKINN</sequence>
<organism evidence="1 2">
    <name type="scientific">Neokomagataea tanensis NBRC 106556</name>
    <dbReference type="NCBI Taxonomy" id="1223519"/>
    <lineage>
        <taxon>Bacteria</taxon>
        <taxon>Pseudomonadati</taxon>
        <taxon>Pseudomonadota</taxon>
        <taxon>Alphaproteobacteria</taxon>
        <taxon>Acetobacterales</taxon>
        <taxon>Acetobacteraceae</taxon>
        <taxon>Neokomagataea</taxon>
    </lineage>
</organism>